<feature type="region of interest" description="Disordered" evidence="1">
    <location>
        <begin position="308"/>
        <end position="330"/>
    </location>
</feature>
<keyword evidence="3" id="KW-1185">Reference proteome</keyword>
<sequence>MSKLIEAYRKALQSVNYFENDAHELEYRFTDGDGKVVAVAATVESMPLLMPVSEVRTGNQLAERVLFHPLSEDVMNGESEVLQFLRRAMVVRFNATLCSMLIWMVETAINPKEAKRFGPKQKEFFNILADASDKTLTTLGKLVTVWLKRDTPYTLSKIYLRRTGATYMGKKMTRVAVVTFPFMEEEHISTKDKKTYWCGVEISKKDLNMLRNLVEYVIPHAGEVSETYNAGSSDPHAPYFDCLIHSFAKLMEPLNNLIKLFGDKYDGKENGYCDVTWVEDFEPINQHRGQIPPAKYNMGVTLNSRPQPTVKPNPSAAAHEGMQPRPAATGSVIDNLLGKTAPVQPNQWESGGNQPAGNSTFDALMNRVAERNGTMFNNAAWPGMGMQPAGWGMPPAPQSPNGLRRRAEMERNNILSAWTGRTVNRF</sequence>
<protein>
    <submittedName>
        <fullName evidence="2">Uncharacterized protein</fullName>
    </submittedName>
</protein>
<evidence type="ECO:0000313" key="2">
    <source>
        <dbReference type="EMBL" id="QBO63966.1"/>
    </source>
</evidence>
<accession>A0A482GHV9</accession>
<organismHost>
    <name type="scientific">Escherichia coli</name>
    <dbReference type="NCBI Taxonomy" id="562"/>
</organismHost>
<gene>
    <name evidence="2" type="ORF">Goslar_00173</name>
</gene>
<name>A0A482GHV9_BPGOS</name>
<evidence type="ECO:0000256" key="1">
    <source>
        <dbReference type="SAM" id="MobiDB-lite"/>
    </source>
</evidence>
<evidence type="ECO:0000313" key="3">
    <source>
        <dbReference type="Proteomes" id="UP000294673"/>
    </source>
</evidence>
<organism evidence="2 3">
    <name type="scientific">Escherichia phage vB_EcoM_Goslar</name>
    <dbReference type="NCBI Taxonomy" id="2502409"/>
    <lineage>
        <taxon>Viruses</taxon>
        <taxon>Duplodnaviria</taxon>
        <taxon>Heunggongvirae</taxon>
        <taxon>Uroviricota</taxon>
        <taxon>Caudoviricetes</taxon>
        <taxon>Chimalliviridae</taxon>
        <taxon>Goslarvirus</taxon>
        <taxon>Goslarvirus goslar</taxon>
    </lineage>
</organism>
<dbReference type="Proteomes" id="UP000294673">
    <property type="component" value="Segment"/>
</dbReference>
<dbReference type="EMBL" id="MK327938">
    <property type="protein sequence ID" value="QBO63966.1"/>
    <property type="molecule type" value="Genomic_DNA"/>
</dbReference>
<reference evidence="2 3" key="1">
    <citation type="submission" date="2018-12" db="EMBL/GenBank/DDBJ databases">
        <title>Still something new to discover - new insights into E. coli phage diversity and taxonomy.</title>
        <authorList>
            <person name="Korf I.H.E."/>
            <person name="Adriaennsens E."/>
            <person name="Dreiseikelmann B."/>
            <person name="Kropinski A."/>
            <person name="Nimtz M."/>
            <person name="Meier-Kolthoff J.P."/>
            <person name="Rohde M."/>
            <person name="van Raaij M."/>
            <person name="Wittmann J."/>
        </authorList>
    </citation>
    <scope>NUCLEOTIDE SEQUENCE [LARGE SCALE GENOMIC DNA]</scope>
</reference>
<proteinExistence type="predicted"/>